<evidence type="ECO:0000313" key="1">
    <source>
        <dbReference type="EMBL" id="EFW98416.1"/>
    </source>
</evidence>
<accession>F0XTY3</accession>
<reference evidence="1 2" key="1">
    <citation type="journal article" date="2011" name="Proc. Natl. Acad. Sci. U.S.A.">
        <title>Genome and transcriptome analyses of the mountain pine beetle-fungal symbiont Grosmannia clavigera, a lodgepole pine pathogen.</title>
        <authorList>
            <person name="DiGuistini S."/>
            <person name="Wang Y."/>
            <person name="Liao N.Y."/>
            <person name="Taylor G."/>
            <person name="Tanguay P."/>
            <person name="Feau N."/>
            <person name="Henrissat B."/>
            <person name="Chan S.K."/>
            <person name="Hesse-Orce U."/>
            <person name="Alamouti S.M."/>
            <person name="Tsui C.K.M."/>
            <person name="Docking R.T."/>
            <person name="Levasseur A."/>
            <person name="Haridas S."/>
            <person name="Robertson G."/>
            <person name="Birol I."/>
            <person name="Holt R.A."/>
            <person name="Marra M.A."/>
            <person name="Hamelin R.C."/>
            <person name="Hirst M."/>
            <person name="Jones S.J.M."/>
            <person name="Bohlmann J."/>
            <person name="Breuil C."/>
        </authorList>
    </citation>
    <scope>NUCLEOTIDE SEQUENCE [LARGE SCALE GENOMIC DNA]</scope>
    <source>
        <strain evidence="2">kw1407 / UAMH 11150</strain>
    </source>
</reference>
<dbReference type="Proteomes" id="UP000007796">
    <property type="component" value="Unassembled WGS sequence"/>
</dbReference>
<dbReference type="PANTHER" id="PTHR40619">
    <property type="entry name" value="FUNGAL STAND N-TERMINAL GOODBYE DOMAIN-CONTAINING PROTEIN"/>
    <property type="match status" value="1"/>
</dbReference>
<dbReference type="OrthoDB" id="5419927at2759"/>
<organism evidence="2">
    <name type="scientific">Grosmannia clavigera (strain kw1407 / UAMH 11150)</name>
    <name type="common">Blue stain fungus</name>
    <name type="synonym">Graphiocladiella clavigera</name>
    <dbReference type="NCBI Taxonomy" id="655863"/>
    <lineage>
        <taxon>Eukaryota</taxon>
        <taxon>Fungi</taxon>
        <taxon>Dikarya</taxon>
        <taxon>Ascomycota</taxon>
        <taxon>Pezizomycotina</taxon>
        <taxon>Sordariomycetes</taxon>
        <taxon>Sordariomycetidae</taxon>
        <taxon>Ophiostomatales</taxon>
        <taxon>Ophiostomataceae</taxon>
        <taxon>Leptographium</taxon>
    </lineage>
</organism>
<dbReference type="eggNOG" id="ENOG502SHRF">
    <property type="taxonomic scope" value="Eukaryota"/>
</dbReference>
<dbReference type="EMBL" id="GL630006">
    <property type="protein sequence ID" value="EFW98416.1"/>
    <property type="molecule type" value="Genomic_DNA"/>
</dbReference>
<gene>
    <name evidence="1" type="ORF">CMQ_4268</name>
</gene>
<dbReference type="STRING" id="655863.F0XTY3"/>
<keyword evidence="2" id="KW-1185">Reference proteome</keyword>
<dbReference type="RefSeq" id="XP_014167899.1">
    <property type="nucleotide sequence ID" value="XM_014312424.1"/>
</dbReference>
<evidence type="ECO:0000313" key="2">
    <source>
        <dbReference type="Proteomes" id="UP000007796"/>
    </source>
</evidence>
<proteinExistence type="predicted"/>
<dbReference type="GeneID" id="25977460"/>
<name>F0XTY3_GROCL</name>
<dbReference type="AlphaFoldDB" id="F0XTY3"/>
<dbReference type="InParanoid" id="F0XTY3"/>
<sequence length="559" mass="61151">MDSAERRDYLLQRGHLPSNAVIEFMENRVMVGSGTALVFSESSSEFVSVDEIRREQEISAELWAQANAQKAQLFDLLEQVNKKLDKKSGKISPVPGKDLRKCDWDEVLQEIQTTTQRWSNGPRRGSKVAQVISRLGNSSEAFNSWIQLLPAGDYGSSICGAFTLIIGAAEQYSHVEEAVLEGLAKIPEIIDGAKRYVQIYAQQKKNRLERRTFDIYLAILRALVHMLKFILEGSLHYRMLLDVQNDELSGLQGRKMLGAPRTSTKGQVKKLQRLLRFDPNAVASDVEACLRSGNALDERGQSKAAALIRAAMFQRFMRDETSSGSLLVNGNEDQASVDGPSPLTLVAAKLVTIAQAVGDGADSDAAADAEAKAVARSGSTYVVSYFCDRHVPYGGGDAFARSPEGLMASLSGQLLEQMRRRRQKRRGTAASVDVDLSFVKADTWTKMQAGRYDLRRLSQLFIKLTGQLAPSDVLLCVLDEVSLYDTGTLRSGLLDVLRRLTCLAGSAEGGPCVKLLATCRGTAGSAGQYFASRSGKVLELDGEGAEIEDSAAWEIAHMR</sequence>
<dbReference type="HOGENOM" id="CLU_030266_1_0_1"/>
<dbReference type="PANTHER" id="PTHR40619:SF3">
    <property type="entry name" value="FUNGAL STAND N-TERMINAL GOODBYE DOMAIN-CONTAINING PROTEIN"/>
    <property type="match status" value="1"/>
</dbReference>
<protein>
    <submittedName>
        <fullName evidence="1">Uncharacterized protein</fullName>
    </submittedName>
</protein>